<keyword evidence="2" id="KW-0503">Monooxygenase</keyword>
<comment type="similarity">
    <text evidence="1 2">Belongs to the cytochrome P450 family.</text>
</comment>
<keyword evidence="2" id="KW-0408">Iron</keyword>
<dbReference type="RefSeq" id="WP_386415545.1">
    <property type="nucleotide sequence ID" value="NZ_JBHSZO010000023.1"/>
</dbReference>
<keyword evidence="2" id="KW-0479">Metal-binding</keyword>
<evidence type="ECO:0000313" key="4">
    <source>
        <dbReference type="Proteomes" id="UP001596413"/>
    </source>
</evidence>
<keyword evidence="4" id="KW-1185">Reference proteome</keyword>
<protein>
    <submittedName>
        <fullName evidence="3">Cytochrome P450</fullName>
    </submittedName>
</protein>
<dbReference type="PANTHER" id="PTHR46696:SF4">
    <property type="entry name" value="BIOTIN BIOSYNTHESIS CYTOCHROME P450"/>
    <property type="match status" value="1"/>
</dbReference>
<reference evidence="4" key="1">
    <citation type="journal article" date="2019" name="Int. J. Syst. Evol. Microbiol.">
        <title>The Global Catalogue of Microorganisms (GCM) 10K type strain sequencing project: providing services to taxonomists for standard genome sequencing and annotation.</title>
        <authorList>
            <consortium name="The Broad Institute Genomics Platform"/>
            <consortium name="The Broad Institute Genome Sequencing Center for Infectious Disease"/>
            <person name="Wu L."/>
            <person name="Ma J."/>
        </authorList>
    </citation>
    <scope>NUCLEOTIDE SEQUENCE [LARGE SCALE GENOMIC DNA]</scope>
    <source>
        <strain evidence="4">CGMCC 1.13681</strain>
    </source>
</reference>
<evidence type="ECO:0000313" key="3">
    <source>
        <dbReference type="EMBL" id="MFC7219624.1"/>
    </source>
</evidence>
<dbReference type="EMBL" id="JBHSZO010000023">
    <property type="protein sequence ID" value="MFC7219624.1"/>
    <property type="molecule type" value="Genomic_DNA"/>
</dbReference>
<dbReference type="Gene3D" id="1.10.630.10">
    <property type="entry name" value="Cytochrome P450"/>
    <property type="match status" value="1"/>
</dbReference>
<dbReference type="Pfam" id="PF00067">
    <property type="entry name" value="p450"/>
    <property type="match status" value="1"/>
</dbReference>
<gene>
    <name evidence="3" type="ORF">ACFQLX_15835</name>
</gene>
<evidence type="ECO:0000256" key="2">
    <source>
        <dbReference type="RuleBase" id="RU000461"/>
    </source>
</evidence>
<evidence type="ECO:0000256" key="1">
    <source>
        <dbReference type="ARBA" id="ARBA00010617"/>
    </source>
</evidence>
<keyword evidence="2" id="KW-0349">Heme</keyword>
<dbReference type="InterPro" id="IPR017972">
    <property type="entry name" value="Cyt_P450_CS"/>
</dbReference>
<dbReference type="SUPFAM" id="SSF48264">
    <property type="entry name" value="Cytochrome P450"/>
    <property type="match status" value="1"/>
</dbReference>
<dbReference type="PRINTS" id="PR00359">
    <property type="entry name" value="BP450"/>
</dbReference>
<dbReference type="InterPro" id="IPR036396">
    <property type="entry name" value="Cyt_P450_sf"/>
</dbReference>
<comment type="caution">
    <text evidence="3">The sequence shown here is derived from an EMBL/GenBank/DDBJ whole genome shotgun (WGS) entry which is preliminary data.</text>
</comment>
<dbReference type="CDD" id="cd11033">
    <property type="entry name" value="CYP142-like"/>
    <property type="match status" value="1"/>
</dbReference>
<organism evidence="3 4">
    <name type="scientific">Streptomyces polyrhachis</name>
    <dbReference type="NCBI Taxonomy" id="1282885"/>
    <lineage>
        <taxon>Bacteria</taxon>
        <taxon>Bacillati</taxon>
        <taxon>Actinomycetota</taxon>
        <taxon>Actinomycetes</taxon>
        <taxon>Kitasatosporales</taxon>
        <taxon>Streptomycetaceae</taxon>
        <taxon>Streptomyces</taxon>
    </lineage>
</organism>
<dbReference type="PROSITE" id="PS00086">
    <property type="entry name" value="CYTOCHROME_P450"/>
    <property type="match status" value="1"/>
</dbReference>
<dbReference type="InterPro" id="IPR001128">
    <property type="entry name" value="Cyt_P450"/>
</dbReference>
<accession>A0ABW2GFU6</accession>
<dbReference type="PANTHER" id="PTHR46696">
    <property type="entry name" value="P450, PUTATIVE (EUROFUNG)-RELATED"/>
    <property type="match status" value="1"/>
</dbReference>
<keyword evidence="2" id="KW-0560">Oxidoreductase</keyword>
<name>A0ABW2GFU6_9ACTN</name>
<proteinExistence type="inferred from homology"/>
<sequence>MTGTTEVAAYGPADPERVDVADPRLHRDDVLAPVWRWLRHHDPVRWSAHPSGGGYWSVTTHAEAVQVLRDSRTFSSERGMRLGGDPRAAAAASRKMLIVTDPPRHGAVRRIIASAFAARTVRRLEQNMKETVTAALDRALEQGACDFVEIAAMLPVSVICDLLGVPRADWDFMLDRTTVAFGAVDEHGSPTAAAVEAHAEILVYYAELVAERRRRPREDVVTALVRGEVDGRALTDEEILLNCDGLISGGNETTRHAAVGGLLALAAHPDQWQALRGDPGLLPTAVDEILRWTSPGAHTLRTAVRDTELAGQRIGAGQSVVAWGASVNRDESVFDEPDEFRLDRRPNRHLTFGHGAHYCLGGALATSELRVLFGELRQRVAEVEVAGPVRRVRSNHIAGYEEAVVALRPAAGDGKRVRHG</sequence>
<dbReference type="InterPro" id="IPR002397">
    <property type="entry name" value="Cyt_P450_B"/>
</dbReference>
<dbReference type="Proteomes" id="UP001596413">
    <property type="component" value="Unassembled WGS sequence"/>
</dbReference>